<proteinExistence type="predicted"/>
<evidence type="ECO:0000313" key="3">
    <source>
        <dbReference type="Proteomes" id="UP000182998"/>
    </source>
</evidence>
<accession>A0A1G5FHP0</accession>
<keyword evidence="3" id="KW-1185">Reference proteome</keyword>
<sequence>MNHNGSRRDKESDKVFGFSPVSTQNDTRKRSIPFYMNIPRRFLCVRSGKLGHFLVRGGLLS</sequence>
<dbReference type="EMBL" id="FMVN01000007">
    <property type="protein sequence ID" value="SCY38687.1"/>
    <property type="molecule type" value="Genomic_DNA"/>
</dbReference>
<gene>
    <name evidence="2" type="ORF">SAMN02982997_01565</name>
</gene>
<organism evidence="2 3">
    <name type="scientific">Legionella micdadei</name>
    <name type="common">Tatlockia micdadei</name>
    <dbReference type="NCBI Taxonomy" id="451"/>
    <lineage>
        <taxon>Bacteria</taxon>
        <taxon>Pseudomonadati</taxon>
        <taxon>Pseudomonadota</taxon>
        <taxon>Gammaproteobacteria</taxon>
        <taxon>Legionellales</taxon>
        <taxon>Legionellaceae</taxon>
        <taxon>Legionella</taxon>
    </lineage>
</organism>
<protein>
    <submittedName>
        <fullName evidence="2">Uncharacterized protein</fullName>
    </submittedName>
</protein>
<comment type="caution">
    <text evidence="2">The sequence shown here is derived from an EMBL/GenBank/DDBJ whole genome shotgun (WGS) entry which is preliminary data.</text>
</comment>
<name>A0A1G5FHP0_LEGMI</name>
<evidence type="ECO:0000256" key="1">
    <source>
        <dbReference type="SAM" id="MobiDB-lite"/>
    </source>
</evidence>
<reference evidence="2 3" key="1">
    <citation type="submission" date="2016-10" db="EMBL/GenBank/DDBJ databases">
        <authorList>
            <person name="Varghese N."/>
            <person name="Submissions S."/>
        </authorList>
    </citation>
    <scope>NUCLEOTIDE SEQUENCE [LARGE SCALE GENOMIC DNA]</scope>
    <source>
        <strain evidence="2 3">ATCC 33218</strain>
    </source>
</reference>
<feature type="compositionally biased region" description="Basic and acidic residues" evidence="1">
    <location>
        <begin position="1"/>
        <end position="14"/>
    </location>
</feature>
<dbReference type="Proteomes" id="UP000182998">
    <property type="component" value="Unassembled WGS sequence"/>
</dbReference>
<feature type="region of interest" description="Disordered" evidence="1">
    <location>
        <begin position="1"/>
        <end position="25"/>
    </location>
</feature>
<evidence type="ECO:0000313" key="2">
    <source>
        <dbReference type="EMBL" id="SCY38687.1"/>
    </source>
</evidence>